<organism evidence="2 3">
    <name type="scientific">Eiseniibacteriota bacterium</name>
    <dbReference type="NCBI Taxonomy" id="2212470"/>
    <lineage>
        <taxon>Bacteria</taxon>
        <taxon>Candidatus Eiseniibacteriota</taxon>
    </lineage>
</organism>
<evidence type="ECO:0000313" key="2">
    <source>
        <dbReference type="EMBL" id="TMQ58626.1"/>
    </source>
</evidence>
<evidence type="ECO:0000313" key="3">
    <source>
        <dbReference type="Proteomes" id="UP000317716"/>
    </source>
</evidence>
<protein>
    <submittedName>
        <fullName evidence="2">T9SS type A sorting domain-containing protein</fullName>
    </submittedName>
</protein>
<feature type="compositionally biased region" description="Polar residues" evidence="1">
    <location>
        <begin position="189"/>
        <end position="205"/>
    </location>
</feature>
<comment type="caution">
    <text evidence="2">The sequence shown here is derived from an EMBL/GenBank/DDBJ whole genome shotgun (WGS) entry which is preliminary data.</text>
</comment>
<reference evidence="2 3" key="1">
    <citation type="journal article" date="2019" name="Nat. Microbiol.">
        <title>Mediterranean grassland soil C-N compound turnover is dependent on rainfall and depth, and is mediated by genomically divergent microorganisms.</title>
        <authorList>
            <person name="Diamond S."/>
            <person name="Andeer P.F."/>
            <person name="Li Z."/>
            <person name="Crits-Christoph A."/>
            <person name="Burstein D."/>
            <person name="Anantharaman K."/>
            <person name="Lane K.R."/>
            <person name="Thomas B.C."/>
            <person name="Pan C."/>
            <person name="Northen T.R."/>
            <person name="Banfield J.F."/>
        </authorList>
    </citation>
    <scope>NUCLEOTIDE SEQUENCE [LARGE SCALE GENOMIC DNA]</scope>
    <source>
        <strain evidence="2">WS_2</strain>
    </source>
</reference>
<sequence>MKVVTALDPNEKVGGVRTLAAQQLIPYSIRFENKSDQTVPAQRVVVVDRLETATLDPAKVSLKEIVFGKDPTGTPYRLVPPPGLSDYRTTVYLGNNLYVDFDAHIDAYAGVVSWSFTTRTSNGQPLPDSAGFLPPNRIPPEGEGSVLFTVEPRSSTASGSQINNFASIAFDERPPVNAVASPITLDKTPPSSKVMQPGPQTSTIDTLHWGLTQPAPDLRDYTIYVKEDAGPYRVWRLNTVATTDTFASRGGGHTYAFYSQARDTVGNIETAHPGDAQTVSPVAVGDAAPGTWGLGLEGAIPNPTFGVIQTWFTLPSAEPASLELYDLAGRRVARRDVGALGPGRHMVALAPGRRPGLYFLRLAQGGRVLSARVVLIR</sequence>
<dbReference type="InterPro" id="IPR026444">
    <property type="entry name" value="Secre_tail"/>
</dbReference>
<feature type="region of interest" description="Disordered" evidence="1">
    <location>
        <begin position="181"/>
        <end position="206"/>
    </location>
</feature>
<gene>
    <name evidence="2" type="ORF">E6K72_02400</name>
</gene>
<dbReference type="NCBIfam" id="TIGR04183">
    <property type="entry name" value="Por_Secre_tail"/>
    <property type="match status" value="1"/>
</dbReference>
<dbReference type="EMBL" id="VBOS01000073">
    <property type="protein sequence ID" value="TMQ58626.1"/>
    <property type="molecule type" value="Genomic_DNA"/>
</dbReference>
<accession>A0A538T4S2</accession>
<evidence type="ECO:0000256" key="1">
    <source>
        <dbReference type="SAM" id="MobiDB-lite"/>
    </source>
</evidence>
<name>A0A538T4S2_UNCEI</name>
<proteinExistence type="predicted"/>
<dbReference type="AlphaFoldDB" id="A0A538T4S2"/>
<dbReference type="Proteomes" id="UP000317716">
    <property type="component" value="Unassembled WGS sequence"/>
</dbReference>